<evidence type="ECO:0000313" key="7">
    <source>
        <dbReference type="EMBL" id="PHM47062.1"/>
    </source>
</evidence>
<dbReference type="InterPro" id="IPR021764">
    <property type="entry name" value="Enterochelin_esterase_N"/>
</dbReference>
<dbReference type="InterPro" id="IPR029058">
    <property type="entry name" value="AB_hydrolase_fold"/>
</dbReference>
<comment type="similarity">
    <text evidence="4">Belongs to the Fes family.</text>
</comment>
<comment type="subcellular location">
    <subcellularLocation>
        <location evidence="1">Cytoplasm</location>
    </subcellularLocation>
</comment>
<gene>
    <name evidence="7" type="ORF">Xmir_03646</name>
</gene>
<dbReference type="RefSeq" id="WP_244170978.1">
    <property type="nucleotide sequence ID" value="NZ_CAWNQI010000055.1"/>
</dbReference>
<organism evidence="7 8">
    <name type="scientific">Xenorhabdus miraniensis</name>
    <dbReference type="NCBI Taxonomy" id="351674"/>
    <lineage>
        <taxon>Bacteria</taxon>
        <taxon>Pseudomonadati</taxon>
        <taxon>Pseudomonadota</taxon>
        <taxon>Gammaproteobacteria</taxon>
        <taxon>Enterobacterales</taxon>
        <taxon>Morganellaceae</taxon>
        <taxon>Xenorhabdus</taxon>
    </lineage>
</organism>
<evidence type="ECO:0000256" key="3">
    <source>
        <dbReference type="ARBA" id="ARBA00022801"/>
    </source>
</evidence>
<feature type="signal peptide" evidence="5">
    <location>
        <begin position="1"/>
        <end position="18"/>
    </location>
</feature>
<dbReference type="EMBL" id="NITZ01000023">
    <property type="protein sequence ID" value="PHM47062.1"/>
    <property type="molecule type" value="Genomic_DNA"/>
</dbReference>
<dbReference type="GO" id="GO:0006826">
    <property type="term" value="P:iron ion transport"/>
    <property type="evidence" value="ECO:0007669"/>
    <property type="project" value="InterPro"/>
</dbReference>
<evidence type="ECO:0000259" key="6">
    <source>
        <dbReference type="Pfam" id="PF11806"/>
    </source>
</evidence>
<evidence type="ECO:0000256" key="4">
    <source>
        <dbReference type="ARBA" id="ARBA00024201"/>
    </source>
</evidence>
<dbReference type="Pfam" id="PF11806">
    <property type="entry name" value="Enterochelin_N"/>
    <property type="match status" value="1"/>
</dbReference>
<dbReference type="Gene3D" id="3.40.50.1820">
    <property type="entry name" value="alpha/beta hydrolase"/>
    <property type="match status" value="1"/>
</dbReference>
<evidence type="ECO:0000256" key="1">
    <source>
        <dbReference type="ARBA" id="ARBA00004496"/>
    </source>
</evidence>
<name>A0A2D0JL80_9GAMM</name>
<dbReference type="InterPro" id="IPR000801">
    <property type="entry name" value="Esterase-like"/>
</dbReference>
<dbReference type="InterPro" id="IPR013783">
    <property type="entry name" value="Ig-like_fold"/>
</dbReference>
<keyword evidence="5" id="KW-0732">Signal</keyword>
<keyword evidence="3" id="KW-0378">Hydrolase</keyword>
<dbReference type="GO" id="GO:0008849">
    <property type="term" value="F:enterochelin esterase activity"/>
    <property type="evidence" value="ECO:0007669"/>
    <property type="project" value="InterPro"/>
</dbReference>
<dbReference type="AlphaFoldDB" id="A0A2D0JL80"/>
<dbReference type="InterPro" id="IPR050583">
    <property type="entry name" value="Mycobacterial_A85_antigen"/>
</dbReference>
<evidence type="ECO:0000313" key="8">
    <source>
        <dbReference type="Proteomes" id="UP000221980"/>
    </source>
</evidence>
<feature type="chain" id="PRO_5012044989" evidence="5">
    <location>
        <begin position="19"/>
        <end position="523"/>
    </location>
</feature>
<dbReference type="GO" id="GO:0005506">
    <property type="term" value="F:iron ion binding"/>
    <property type="evidence" value="ECO:0007669"/>
    <property type="project" value="InterPro"/>
</dbReference>
<evidence type="ECO:0000256" key="2">
    <source>
        <dbReference type="ARBA" id="ARBA00022490"/>
    </source>
</evidence>
<proteinExistence type="inferred from homology"/>
<dbReference type="Pfam" id="PF00756">
    <property type="entry name" value="Esterase"/>
    <property type="match status" value="1"/>
</dbReference>
<dbReference type="Proteomes" id="UP000221980">
    <property type="component" value="Unassembled WGS sequence"/>
</dbReference>
<dbReference type="InterPro" id="IPR014756">
    <property type="entry name" value="Ig_E-set"/>
</dbReference>
<keyword evidence="2" id="KW-0963">Cytoplasm</keyword>
<dbReference type="GO" id="GO:0005737">
    <property type="term" value="C:cytoplasm"/>
    <property type="evidence" value="ECO:0007669"/>
    <property type="project" value="UniProtKB-SubCell"/>
</dbReference>
<dbReference type="SUPFAM" id="SSF53474">
    <property type="entry name" value="alpha/beta-Hydrolases"/>
    <property type="match status" value="1"/>
</dbReference>
<reference evidence="7 8" key="1">
    <citation type="journal article" date="2017" name="Nat. Microbiol.">
        <title>Natural product diversity associated with the nematode symbionts Photorhabdus and Xenorhabdus.</title>
        <authorList>
            <person name="Tobias N.J."/>
            <person name="Wolff H."/>
            <person name="Djahanschiri B."/>
            <person name="Grundmann F."/>
            <person name="Kronenwerth M."/>
            <person name="Shi Y.M."/>
            <person name="Simonyi S."/>
            <person name="Grun P."/>
            <person name="Shapiro-Ilan D."/>
            <person name="Pidot S.J."/>
            <person name="Stinear T.P."/>
            <person name="Ebersberger I."/>
            <person name="Bode H.B."/>
        </authorList>
    </citation>
    <scope>NUCLEOTIDE SEQUENCE [LARGE SCALE GENOMIC DNA]</scope>
    <source>
        <strain evidence="7 8">DSM 17902</strain>
    </source>
</reference>
<sequence>MKSLPLIGAMLISTLAIASEPDCMQTIAQNPLIEGIHDKEGKSCLTIQFSDQQYIQLKGQGFSSIILSDADNQPYRVLLERVPVQEAQSVSYIVPITEQYHLQLQGEPEQGWQISFDIQDYQPLAIQVEDELISPKLQQLKKTIEEGGSTTHFWNEISTIGTPLVEPHSEKQMKVTFLWRGAKSNVYILGAPSGNHEVMSHLPGSDVWYRTFITPDDTLMQYKIAPDVPKIAQDGIAQRKAILTTAQADPLNHFPSPTSRRDKYNHFSLLSLTPQQRQCHFREIENYHRKGRLESFRLESKVMGNSREIAVLHPATETPTPAMLVLLDGQIYLHTYQMADFFDNWISAGKMPAMYIVFVDSISPKLRRKELPPNEHFPQFLAEELMPALAATGITVPAGRTIIAGSSYGGLASTWNALQHPELFGNVLSMSGSYWWAPEGEEHEWLLRKMATMEKKPIRFYLEAGLFEKRGSWGGIIQNHYRLSELLTQKGYPLETRELPSGHDYVSWCETLYDGIRSLSSHW</sequence>
<dbReference type="PANTHER" id="PTHR48098">
    <property type="entry name" value="ENTEROCHELIN ESTERASE-RELATED"/>
    <property type="match status" value="1"/>
</dbReference>
<dbReference type="Gene3D" id="2.60.40.10">
    <property type="entry name" value="Immunoglobulins"/>
    <property type="match status" value="1"/>
</dbReference>
<keyword evidence="8" id="KW-1185">Reference proteome</keyword>
<evidence type="ECO:0000256" key="5">
    <source>
        <dbReference type="SAM" id="SignalP"/>
    </source>
</evidence>
<comment type="caution">
    <text evidence="7">The sequence shown here is derived from an EMBL/GenBank/DDBJ whole genome shotgun (WGS) entry which is preliminary data.</text>
</comment>
<accession>A0A2D0JL80</accession>
<dbReference type="PANTHER" id="PTHR48098:SF3">
    <property type="entry name" value="IRON(III) ENTEROBACTIN ESTERASE"/>
    <property type="match status" value="1"/>
</dbReference>
<feature type="domain" description="Enterochelin esterase N-terminal" evidence="6">
    <location>
        <begin position="174"/>
        <end position="272"/>
    </location>
</feature>
<protein>
    <submittedName>
        <fullName evidence="7">Enterochelin esterase-like protein</fullName>
    </submittedName>
</protein>
<dbReference type="SUPFAM" id="SSF81296">
    <property type="entry name" value="E set domains"/>
    <property type="match status" value="1"/>
</dbReference>